<organism evidence="2 3">
    <name type="scientific">Xylaria multiplex</name>
    <dbReference type="NCBI Taxonomy" id="323545"/>
    <lineage>
        <taxon>Eukaryota</taxon>
        <taxon>Fungi</taxon>
        <taxon>Dikarya</taxon>
        <taxon>Ascomycota</taxon>
        <taxon>Pezizomycotina</taxon>
        <taxon>Sordariomycetes</taxon>
        <taxon>Xylariomycetidae</taxon>
        <taxon>Xylariales</taxon>
        <taxon>Xylariaceae</taxon>
        <taxon>Xylaria</taxon>
    </lineage>
</organism>
<sequence length="111" mass="11153">MTTQTNPAASVAPQTGGAEEPSLSPSQANAAVTTDGFNKEGGNAQQPGDAIAPATAGDGTEPIEGEDPQQQGQKQSGGPGSKLRSVFGRQKKGSDETEGQVKGEEESAAKQ</sequence>
<evidence type="ECO:0000313" key="2">
    <source>
        <dbReference type="EMBL" id="KAF2972338.1"/>
    </source>
</evidence>
<evidence type="ECO:0000256" key="1">
    <source>
        <dbReference type="SAM" id="MobiDB-lite"/>
    </source>
</evidence>
<proteinExistence type="predicted"/>
<comment type="caution">
    <text evidence="2">The sequence shown here is derived from an EMBL/GenBank/DDBJ whole genome shotgun (WGS) entry which is preliminary data.</text>
</comment>
<feature type="compositionally biased region" description="Basic and acidic residues" evidence="1">
    <location>
        <begin position="92"/>
        <end position="111"/>
    </location>
</feature>
<dbReference type="AlphaFoldDB" id="A0A7C8IWP5"/>
<keyword evidence="3" id="KW-1185">Reference proteome</keyword>
<dbReference type="OrthoDB" id="4765053at2759"/>
<dbReference type="Proteomes" id="UP000481858">
    <property type="component" value="Unassembled WGS sequence"/>
</dbReference>
<dbReference type="InParanoid" id="A0A7C8IWP5"/>
<accession>A0A7C8IWP5</accession>
<dbReference type="EMBL" id="WUBL01000007">
    <property type="protein sequence ID" value="KAF2972338.1"/>
    <property type="molecule type" value="Genomic_DNA"/>
</dbReference>
<gene>
    <name evidence="2" type="ORF">GQX73_g1279</name>
</gene>
<reference evidence="2 3" key="1">
    <citation type="submission" date="2019-12" db="EMBL/GenBank/DDBJ databases">
        <title>Draft genome sequence of the ascomycete Xylaria multiplex DSM 110363.</title>
        <authorList>
            <person name="Buettner E."/>
            <person name="Kellner H."/>
        </authorList>
    </citation>
    <scope>NUCLEOTIDE SEQUENCE [LARGE SCALE GENOMIC DNA]</scope>
    <source>
        <strain evidence="2 3">DSM 110363</strain>
    </source>
</reference>
<evidence type="ECO:0000313" key="3">
    <source>
        <dbReference type="Proteomes" id="UP000481858"/>
    </source>
</evidence>
<protein>
    <submittedName>
        <fullName evidence="2">Uncharacterized protein</fullName>
    </submittedName>
</protein>
<feature type="region of interest" description="Disordered" evidence="1">
    <location>
        <begin position="1"/>
        <end position="111"/>
    </location>
</feature>
<name>A0A7C8IWP5_9PEZI</name>
<feature type="compositionally biased region" description="Polar residues" evidence="1">
    <location>
        <begin position="23"/>
        <end position="36"/>
    </location>
</feature>